<keyword evidence="3" id="KW-1185">Reference proteome</keyword>
<name>A0AAN7WWG4_ELEMC</name>
<dbReference type="SUPFAM" id="SSF51182">
    <property type="entry name" value="RmlC-like cupins"/>
    <property type="match status" value="1"/>
</dbReference>
<protein>
    <recommendedName>
        <fullName evidence="4">Mif2/CENP-C cupin domain-containing protein</fullName>
    </recommendedName>
</protein>
<evidence type="ECO:0000256" key="1">
    <source>
        <dbReference type="SAM" id="MobiDB-lite"/>
    </source>
</evidence>
<dbReference type="EMBL" id="JAUZQC010000023">
    <property type="protein sequence ID" value="KAK5849654.1"/>
    <property type="molecule type" value="Genomic_DNA"/>
</dbReference>
<feature type="compositionally biased region" description="Basic and acidic residues" evidence="1">
    <location>
        <begin position="230"/>
        <end position="247"/>
    </location>
</feature>
<reference evidence="2 3" key="1">
    <citation type="journal article" date="2023" name="Genes (Basel)">
        <title>Chromosome-Level Genome Assembly and Circadian Gene Repertoire of the Patagonia Blennie Eleginops maclovinus-The Closest Ancestral Proxy of Antarctic Cryonotothenioids.</title>
        <authorList>
            <person name="Cheng C.C."/>
            <person name="Rivera-Colon A.G."/>
            <person name="Minhas B.F."/>
            <person name="Wilson L."/>
            <person name="Rayamajhi N."/>
            <person name="Vargas-Chacoff L."/>
            <person name="Catchen J.M."/>
        </authorList>
    </citation>
    <scope>NUCLEOTIDE SEQUENCE [LARGE SCALE GENOMIC DNA]</scope>
    <source>
        <strain evidence="2">JMC-PN-2008</strain>
    </source>
</reference>
<feature type="compositionally biased region" description="Basic residues" evidence="1">
    <location>
        <begin position="345"/>
        <end position="354"/>
    </location>
</feature>
<dbReference type="InterPro" id="IPR011051">
    <property type="entry name" value="RmlC_Cupin_sf"/>
</dbReference>
<dbReference type="AlphaFoldDB" id="A0AAN7WWG4"/>
<sequence>METKCPTLWKPKKKLCYLPSTEGPTEKGDGTLTLLDVDRMFDDLDSPSHDLLPSPPVCDTFDVETNRRETSFSKAHMPMRTSSPIENNTPVKELDIAKDQAVSPILFACDDDRAEEARRAPPPHQKPQCNGDATEESEDFVFGCPPSKVVIPKPKKSIQKNKVEGACKESQTIQINPPQEPQTPVVEVKRKTPRKEIVAPPAAAESRESELASPEKTIENVAKQPPGKSIRSERELEAFLKRLRDTAQSKPACLRKSPVKSPCPPSEPEDEFLILEDEVPIWISIPTKSASNKKRLKKEPSNESEKEEEQRKTSKETREEEAAGKIDKKALNSKTSKTLKDAKTSRAKPLKRDKKVLQGSNGEADEATRKKGPSSEEVEAADLGSLSDEKIMPPETQTEEDSADAKTDENNKPPVVSKGSSSDDSLVLGKRKSRQPGEWWMEHRSPERTAVKSNQPTVKRAKQKNKQPSAAAVASPVRAETDKDTDYQPTIKKYKKPDQEPCGAAASPAKGKKDKVVKKRNQTRPAPSSSHKTNKAKEKKQNKKTGGQTWGEEMHTAEADHSEEQQEEGEDQQSSPLVFSHRDLSNNSGDKLFQKIFQPVSSEKKASTTPAPASPRGKEPLSAGRRSRRCPGSWWMVNDKCENVESVSSRPQQQEVKPQKERKKRIRTPPTPKNGNTAALSETPARSAAPLLEPKALSSQKKKKRQKAPERPVEEIPTAECTVFSSSDEAVETAKSIHNSPPQLEVPGSYSENQCNFLSSGPASMIELEQYEEDDSLILPTSRVQGVLSMSDLYAPPLKPLTLEPKDKANLAEWFTSLWALPLQEKTEVLPDHFEWYSYQGRAIGFMIGIEWGSYCNGKMLLGSFMKKPLWVDHSAATVFNLLTGSVIVTVNGRECSFNPGKTFTVPCGSAYSLQNVYAQPAILYLNRIRVTE</sequence>
<dbReference type="Gene3D" id="2.60.120.10">
    <property type="entry name" value="Jelly Rolls"/>
    <property type="match status" value="1"/>
</dbReference>
<feature type="compositionally biased region" description="Basic and acidic residues" evidence="1">
    <location>
        <begin position="552"/>
        <end position="564"/>
    </location>
</feature>
<feature type="region of interest" description="Disordered" evidence="1">
    <location>
        <begin position="284"/>
        <end position="718"/>
    </location>
</feature>
<feature type="compositionally biased region" description="Basic and acidic residues" evidence="1">
    <location>
        <begin position="440"/>
        <end position="450"/>
    </location>
</feature>
<feature type="region of interest" description="Disordered" evidence="1">
    <location>
        <begin position="169"/>
        <end position="272"/>
    </location>
</feature>
<evidence type="ECO:0000313" key="2">
    <source>
        <dbReference type="EMBL" id="KAK5849654.1"/>
    </source>
</evidence>
<organism evidence="2 3">
    <name type="scientific">Eleginops maclovinus</name>
    <name type="common">Patagonian blennie</name>
    <name type="synonym">Eleginus maclovinus</name>
    <dbReference type="NCBI Taxonomy" id="56733"/>
    <lineage>
        <taxon>Eukaryota</taxon>
        <taxon>Metazoa</taxon>
        <taxon>Chordata</taxon>
        <taxon>Craniata</taxon>
        <taxon>Vertebrata</taxon>
        <taxon>Euteleostomi</taxon>
        <taxon>Actinopterygii</taxon>
        <taxon>Neopterygii</taxon>
        <taxon>Teleostei</taxon>
        <taxon>Neoteleostei</taxon>
        <taxon>Acanthomorphata</taxon>
        <taxon>Eupercaria</taxon>
        <taxon>Perciformes</taxon>
        <taxon>Notothenioidei</taxon>
        <taxon>Eleginopidae</taxon>
        <taxon>Eleginops</taxon>
    </lineage>
</organism>
<reference evidence="2 3" key="2">
    <citation type="journal article" date="2023" name="Mol. Biol. Evol.">
        <title>Genomics of Secondarily Temperate Adaptation in the Only Non-Antarctic Icefish.</title>
        <authorList>
            <person name="Rivera-Colon A.G."/>
            <person name="Rayamajhi N."/>
            <person name="Minhas B.F."/>
            <person name="Madrigal G."/>
            <person name="Bilyk K.T."/>
            <person name="Yoon V."/>
            <person name="Hune M."/>
            <person name="Gregory S."/>
            <person name="Cheng C.H.C."/>
            <person name="Catchen J.M."/>
        </authorList>
    </citation>
    <scope>NUCLEOTIDE SEQUENCE [LARGE SCALE GENOMIC DNA]</scope>
    <source>
        <strain evidence="2">JMC-PN-2008</strain>
    </source>
</reference>
<evidence type="ECO:0008006" key="4">
    <source>
        <dbReference type="Google" id="ProtNLM"/>
    </source>
</evidence>
<feature type="compositionally biased region" description="Basic residues" evidence="1">
    <location>
        <begin position="510"/>
        <end position="522"/>
    </location>
</feature>
<dbReference type="Proteomes" id="UP001346869">
    <property type="component" value="Unassembled WGS sequence"/>
</dbReference>
<evidence type="ECO:0000313" key="3">
    <source>
        <dbReference type="Proteomes" id="UP001346869"/>
    </source>
</evidence>
<feature type="compositionally biased region" description="Basic residues" evidence="1">
    <location>
        <begin position="532"/>
        <end position="543"/>
    </location>
</feature>
<feature type="region of interest" description="Disordered" evidence="1">
    <location>
        <begin position="114"/>
        <end position="140"/>
    </location>
</feature>
<feature type="compositionally biased region" description="Polar residues" evidence="1">
    <location>
        <begin position="645"/>
        <end position="656"/>
    </location>
</feature>
<feature type="compositionally biased region" description="Basic and acidic residues" evidence="1">
    <location>
        <begin position="187"/>
        <end position="197"/>
    </location>
</feature>
<dbReference type="InterPro" id="IPR014710">
    <property type="entry name" value="RmlC-like_jellyroll"/>
</dbReference>
<accession>A0AAN7WWG4</accession>
<gene>
    <name evidence="2" type="ORF">PBY51_013970</name>
</gene>
<comment type="caution">
    <text evidence="2">The sequence shown here is derived from an EMBL/GenBank/DDBJ whole genome shotgun (WGS) entry which is preliminary data.</text>
</comment>
<feature type="compositionally biased region" description="Basic and acidic residues" evidence="1">
    <location>
        <begin position="298"/>
        <end position="330"/>
    </location>
</feature>
<feature type="compositionally biased region" description="Low complexity" evidence="1">
    <location>
        <begin position="468"/>
        <end position="477"/>
    </location>
</feature>
<proteinExistence type="predicted"/>